<reference evidence="3" key="3">
    <citation type="submission" date="2015-02" db="EMBL/GenBank/DDBJ databases">
        <title>Evolutionary Origins and Diversification of the Mycorrhizal Mutualists.</title>
        <authorList>
            <consortium name="DOE Joint Genome Institute"/>
            <consortium name="Mycorrhizal Genomics Consortium"/>
            <person name="Kohler A."/>
            <person name="Kuo A."/>
            <person name="Nagy L.G."/>
            <person name="Floudas D."/>
            <person name="Copeland A."/>
            <person name="Barry K.W."/>
            <person name="Cichocki N."/>
            <person name="Veneault-Fourrey C."/>
            <person name="LaButti K."/>
            <person name="Lindquist E.A."/>
            <person name="Lipzen A."/>
            <person name="Lundell T."/>
            <person name="Morin E."/>
            <person name="Murat C."/>
            <person name="Riley R."/>
            <person name="Ohm R."/>
            <person name="Sun H."/>
            <person name="Tunlid A."/>
            <person name="Henrissat B."/>
            <person name="Grigoriev I.V."/>
            <person name="Hibbett D.S."/>
            <person name="Martin F."/>
        </authorList>
    </citation>
    <scope>NUCLEOTIDE SEQUENCE</scope>
    <source>
        <strain evidence="3 4">441</strain>
    </source>
</reference>
<reference evidence="3 4" key="1">
    <citation type="submission" date="2014-04" db="EMBL/GenBank/DDBJ databases">
        <authorList>
            <consortium name="DOE Joint Genome Institute"/>
            <person name="Kuo A."/>
            <person name="Kohler A."/>
            <person name="Costa M.D."/>
            <person name="Nagy L.G."/>
            <person name="Floudas D."/>
            <person name="Copeland A."/>
            <person name="Barry K.W."/>
            <person name="Cichocki N."/>
            <person name="Veneault-Fourrey C."/>
            <person name="LaButti K."/>
            <person name="Lindquist E.A."/>
            <person name="Lipzen A."/>
            <person name="Lundell T."/>
            <person name="Morin E."/>
            <person name="Murat C."/>
            <person name="Sun H."/>
            <person name="Tunlid A."/>
            <person name="Henrissat B."/>
            <person name="Grigoriev I.V."/>
            <person name="Hibbett D.S."/>
            <person name="Martin F."/>
            <person name="Nordberg H.P."/>
            <person name="Cantor M.N."/>
            <person name="Hua S.X."/>
        </authorList>
    </citation>
    <scope>NUCLEOTIDE SEQUENCE [LARGE SCALE GENOMIC DNA]</scope>
    <source>
        <strain evidence="3 4">441</strain>
    </source>
</reference>
<keyword evidence="4" id="KW-1185">Reference proteome</keyword>
<feature type="compositionally biased region" description="Basic and acidic residues" evidence="1">
    <location>
        <begin position="144"/>
        <end position="161"/>
    </location>
</feature>
<name>A0A0C9YU00_9AGAM</name>
<protein>
    <submittedName>
        <fullName evidence="3">Uncharacterized protein</fullName>
    </submittedName>
</protein>
<proteinExistence type="predicted"/>
<sequence length="177" mass="19621">MDVGTVLHMLCKEEDENACMIVAVSAIACNIVNDSTRLHDVDMALRSDHEEPPCEKCTANRRYNDGASPGPPLHMAECRAGLTNLASTGEPVNWVLQRVRLLVFFTAHHLDHIVSTQQSKMDDADMNVDHALSKKPYIHTCAHAARDAPRPRRHSSRDTRTTGHSLGPSPREPLIQT</sequence>
<feature type="region of interest" description="Disordered" evidence="1">
    <location>
        <begin position="142"/>
        <end position="177"/>
    </location>
</feature>
<gene>
    <name evidence="3" type="ORF">PISMIDRAFT_688397</name>
    <name evidence="2" type="ORF">PISMIDRAFT_689370</name>
</gene>
<dbReference type="Proteomes" id="UP000054018">
    <property type="component" value="Unassembled WGS sequence"/>
</dbReference>
<dbReference type="OrthoDB" id="2707282at2759"/>
<evidence type="ECO:0000313" key="4">
    <source>
        <dbReference type="Proteomes" id="UP000054018"/>
    </source>
</evidence>
<dbReference type="AlphaFoldDB" id="A0A0C9YU00"/>
<evidence type="ECO:0000313" key="3">
    <source>
        <dbReference type="EMBL" id="KIK13767.1"/>
    </source>
</evidence>
<reference evidence="4" key="2">
    <citation type="submission" date="2015-01" db="EMBL/GenBank/DDBJ databases">
        <title>Evolutionary Origins and Diversification of the Mycorrhizal Mutualists.</title>
        <authorList>
            <consortium name="DOE Joint Genome Institute"/>
            <consortium name="Mycorrhizal Genomics Consortium"/>
            <person name="Kohler A."/>
            <person name="Kuo A."/>
            <person name="Nagy L.G."/>
            <person name="Floudas D."/>
            <person name="Copeland A."/>
            <person name="Barry K.W."/>
            <person name="Cichocki N."/>
            <person name="Veneault-Fourrey C."/>
            <person name="LaButti K."/>
            <person name="Lindquist E.A."/>
            <person name="Lipzen A."/>
            <person name="Lundell T."/>
            <person name="Morin E."/>
            <person name="Murat C."/>
            <person name="Riley R."/>
            <person name="Ohm R."/>
            <person name="Sun H."/>
            <person name="Tunlid A."/>
            <person name="Henrissat B."/>
            <person name="Grigoriev I.V."/>
            <person name="Hibbett D.S."/>
            <person name="Martin F."/>
        </authorList>
    </citation>
    <scope>NUCLEOTIDE SEQUENCE [LARGE SCALE GENOMIC DNA]</scope>
    <source>
        <strain evidence="4">441</strain>
    </source>
</reference>
<evidence type="ECO:0000313" key="2">
    <source>
        <dbReference type="EMBL" id="KIK12543.1"/>
    </source>
</evidence>
<dbReference type="HOGENOM" id="CLU_1518472_0_0_1"/>
<dbReference type="EMBL" id="KN834072">
    <property type="protein sequence ID" value="KIK12543.1"/>
    <property type="molecule type" value="Genomic_DNA"/>
</dbReference>
<accession>A0A0C9YU00</accession>
<organism evidence="3 4">
    <name type="scientific">Pisolithus microcarpus 441</name>
    <dbReference type="NCBI Taxonomy" id="765257"/>
    <lineage>
        <taxon>Eukaryota</taxon>
        <taxon>Fungi</taxon>
        <taxon>Dikarya</taxon>
        <taxon>Basidiomycota</taxon>
        <taxon>Agaricomycotina</taxon>
        <taxon>Agaricomycetes</taxon>
        <taxon>Agaricomycetidae</taxon>
        <taxon>Boletales</taxon>
        <taxon>Sclerodermatineae</taxon>
        <taxon>Pisolithaceae</taxon>
        <taxon>Pisolithus</taxon>
    </lineage>
</organism>
<evidence type="ECO:0000256" key="1">
    <source>
        <dbReference type="SAM" id="MobiDB-lite"/>
    </source>
</evidence>
<dbReference type="EMBL" id="KN833975">
    <property type="protein sequence ID" value="KIK13767.1"/>
    <property type="molecule type" value="Genomic_DNA"/>
</dbReference>